<dbReference type="KEGG" id="tan:TA10665"/>
<keyword evidence="3" id="KW-1185">Reference proteome</keyword>
<dbReference type="AlphaFoldDB" id="Q4U932"/>
<evidence type="ECO:0000313" key="3">
    <source>
        <dbReference type="Proteomes" id="UP000001950"/>
    </source>
</evidence>
<proteinExistence type="predicted"/>
<gene>
    <name evidence="2" type="ORF">TA10665</name>
</gene>
<evidence type="ECO:0000256" key="1">
    <source>
        <dbReference type="SAM" id="Coils"/>
    </source>
</evidence>
<dbReference type="GeneID" id="3862639"/>
<dbReference type="VEuPathDB" id="PiroplasmaDB:TA10665"/>
<name>Q4U932_THEAN</name>
<accession>Q4U932</accession>
<dbReference type="EMBL" id="CR940353">
    <property type="protein sequence ID" value="CAI76671.1"/>
    <property type="molecule type" value="Genomic_DNA"/>
</dbReference>
<dbReference type="OrthoDB" id="365196at2759"/>
<dbReference type="RefSeq" id="XP_953296.1">
    <property type="nucleotide sequence ID" value="XM_948203.1"/>
</dbReference>
<dbReference type="InParanoid" id="Q4U932"/>
<sequence length="159" mass="19003">MADLMNIIARLREATSTARKECDIQINKTVNDMTRDLKDKIIKHRDFQIKLIEESSNKSKKELEEMKKENYEAKINFIANKYKKNRVKQSKNFRNYFKLDRVNKKELEHLEKQLKKKLIEVAIKIDMIIQKMKSCRAIMQKPDETLIKINKMLSEIDNT</sequence>
<feature type="coiled-coil region" evidence="1">
    <location>
        <begin position="49"/>
        <end position="81"/>
    </location>
</feature>
<evidence type="ECO:0000313" key="2">
    <source>
        <dbReference type="EMBL" id="CAI76671.1"/>
    </source>
</evidence>
<dbReference type="OMA" id="ITSHRDK"/>
<protein>
    <submittedName>
        <fullName evidence="2">Uncharacterized protein</fullName>
    </submittedName>
</protein>
<dbReference type="Proteomes" id="UP000001950">
    <property type="component" value="Chromosome 4"/>
</dbReference>
<reference evidence="2 3" key="1">
    <citation type="journal article" date="2005" name="Science">
        <title>Genome of the host-cell transforming parasite Theileria annulata compared with T. parva.</title>
        <authorList>
            <person name="Pain A."/>
            <person name="Renauld H."/>
            <person name="Berriman M."/>
            <person name="Murphy L."/>
            <person name="Yeats C.A."/>
            <person name="Weir W."/>
            <person name="Kerhornou A."/>
            <person name="Aslett M."/>
            <person name="Bishop R."/>
            <person name="Bouchier C."/>
            <person name="Cochet M."/>
            <person name="Coulson R.M.R."/>
            <person name="Cronin A."/>
            <person name="de Villiers E.P."/>
            <person name="Fraser A."/>
            <person name="Fosker N."/>
            <person name="Gardner M."/>
            <person name="Goble A."/>
            <person name="Griffiths-Jones S."/>
            <person name="Harris D.E."/>
            <person name="Katzer F."/>
            <person name="Larke N."/>
            <person name="Lord A."/>
            <person name="Maser P."/>
            <person name="McKellar S."/>
            <person name="Mooney P."/>
            <person name="Morton F."/>
            <person name="Nene V."/>
            <person name="O'Neil S."/>
            <person name="Price C."/>
            <person name="Quail M.A."/>
            <person name="Rabbinowitsch E."/>
            <person name="Rawlings N.D."/>
            <person name="Rutter S."/>
            <person name="Saunders D."/>
            <person name="Seeger K."/>
            <person name="Shah T."/>
            <person name="Squares R."/>
            <person name="Squares S."/>
            <person name="Tivey A."/>
            <person name="Walker A.R."/>
            <person name="Woodward J."/>
            <person name="Dobbelaere D.A.E."/>
            <person name="Langsley G."/>
            <person name="Rajandream M.A."/>
            <person name="McKeever D."/>
            <person name="Shiels B."/>
            <person name="Tait A."/>
            <person name="Barrell B.G."/>
            <person name="Hall N."/>
        </authorList>
    </citation>
    <scope>NUCLEOTIDE SEQUENCE [LARGE SCALE GENOMIC DNA]</scope>
    <source>
        <strain evidence="3">Ankara</strain>
    </source>
</reference>
<organism evidence="2 3">
    <name type="scientific">Theileria annulata</name>
    <dbReference type="NCBI Taxonomy" id="5874"/>
    <lineage>
        <taxon>Eukaryota</taxon>
        <taxon>Sar</taxon>
        <taxon>Alveolata</taxon>
        <taxon>Apicomplexa</taxon>
        <taxon>Aconoidasida</taxon>
        <taxon>Piroplasmida</taxon>
        <taxon>Theileriidae</taxon>
        <taxon>Theileria</taxon>
    </lineage>
</organism>
<keyword evidence="1" id="KW-0175">Coiled coil</keyword>